<sequence>MKKSEIDALRGRVLCGAVLEQAGFAIDIKESTRNAVKHRRGDEIIIVIHRGQGWFDPRSDAKGDVFSLVAHLDGMPFAEALRRVAGLVDFVPFEPAWPRMERKRTPDLGIPERWARRRAPWPGSATWRYLRRERAIPDAILRVAVRKDCIRAGPYGSMWAVHRDEKGAVTGWEERGLDWRGFAAGGAKVLFRFGPANAGRVCVTEAAIDAMSLAALEGLPDDSLYLSTGGGWAPATEAAIRTLVARPGIHLVAATDNNPQGEIYADRLTAITVASPCRFARLRPTASDWNEDLRTLMGQEREGGRKS</sequence>
<comment type="caution">
    <text evidence="2">The sequence shown here is derived from an EMBL/GenBank/DDBJ whole genome shotgun (WGS) entry which is preliminary data.</text>
</comment>
<dbReference type="CDD" id="cd00188">
    <property type="entry name" value="TOPRIM"/>
    <property type="match status" value="1"/>
</dbReference>
<evidence type="ECO:0000313" key="3">
    <source>
        <dbReference type="Proteomes" id="UP000294664"/>
    </source>
</evidence>
<name>A0A4R3LN99_9HYPH</name>
<dbReference type="PIRSF" id="PIRSF036054">
    <property type="entry name" value="UCP036054"/>
    <property type="match status" value="1"/>
</dbReference>
<dbReference type="SUPFAM" id="SSF56731">
    <property type="entry name" value="DNA primase core"/>
    <property type="match status" value="1"/>
</dbReference>
<dbReference type="Gene3D" id="3.40.1360.10">
    <property type="match status" value="1"/>
</dbReference>
<dbReference type="EMBL" id="SMAI01000016">
    <property type="protein sequence ID" value="TCT01844.1"/>
    <property type="molecule type" value="Genomic_DNA"/>
</dbReference>
<evidence type="ECO:0000259" key="1">
    <source>
        <dbReference type="Pfam" id="PF13154"/>
    </source>
</evidence>
<dbReference type="OrthoDB" id="5757175at2"/>
<dbReference type="Proteomes" id="UP000294664">
    <property type="component" value="Unassembled WGS sequence"/>
</dbReference>
<dbReference type="RefSeq" id="WP_132034870.1">
    <property type="nucleotide sequence ID" value="NZ_SMAI01000016.1"/>
</dbReference>
<gene>
    <name evidence="2" type="ORF">EDC64_11641</name>
</gene>
<reference evidence="2 3" key="1">
    <citation type="submission" date="2019-03" db="EMBL/GenBank/DDBJ databases">
        <title>Genomic Encyclopedia of Type Strains, Phase IV (KMG-IV): sequencing the most valuable type-strain genomes for metagenomic binning, comparative biology and taxonomic classification.</title>
        <authorList>
            <person name="Goeker M."/>
        </authorList>
    </citation>
    <scope>NUCLEOTIDE SEQUENCE [LARGE SCALE GENOMIC DNA]</scope>
    <source>
        <strain evidence="2 3">DSM 9035</strain>
    </source>
</reference>
<accession>A0A4R3LN99</accession>
<dbReference type="AlphaFoldDB" id="A0A4R3LN99"/>
<protein>
    <submittedName>
        <fullName evidence="2">Toprim domain-containing protein</fullName>
    </submittedName>
</protein>
<dbReference type="Pfam" id="PF13154">
    <property type="entry name" value="DUF3991"/>
    <property type="match status" value="1"/>
</dbReference>
<dbReference type="InterPro" id="IPR025054">
    <property type="entry name" value="DUF3991"/>
</dbReference>
<keyword evidence="3" id="KW-1185">Reference proteome</keyword>
<evidence type="ECO:0000313" key="2">
    <source>
        <dbReference type="EMBL" id="TCT01844.1"/>
    </source>
</evidence>
<proteinExistence type="predicted"/>
<dbReference type="Pfam" id="PF13155">
    <property type="entry name" value="Toprim_2"/>
    <property type="match status" value="1"/>
</dbReference>
<organism evidence="2 3">
    <name type="scientific">Aquabacter spiritensis</name>
    <dbReference type="NCBI Taxonomy" id="933073"/>
    <lineage>
        <taxon>Bacteria</taxon>
        <taxon>Pseudomonadati</taxon>
        <taxon>Pseudomonadota</taxon>
        <taxon>Alphaproteobacteria</taxon>
        <taxon>Hyphomicrobiales</taxon>
        <taxon>Xanthobacteraceae</taxon>
        <taxon>Aquabacter</taxon>
    </lineage>
</organism>
<dbReference type="SUPFAM" id="SSF57783">
    <property type="entry name" value="Zinc beta-ribbon"/>
    <property type="match status" value="1"/>
</dbReference>
<dbReference type="InterPro" id="IPR017041">
    <property type="entry name" value="UCP036054"/>
</dbReference>
<feature type="domain" description="DUF3991" evidence="1">
    <location>
        <begin position="128"/>
        <end position="196"/>
    </location>
</feature>